<keyword evidence="4 14" id="KW-0812">Transmembrane</keyword>
<evidence type="ECO:0000256" key="2">
    <source>
        <dbReference type="ARBA" id="ARBA00022448"/>
    </source>
</evidence>
<evidence type="ECO:0000256" key="11">
    <source>
        <dbReference type="ARBA" id="ARBA00035120"/>
    </source>
</evidence>
<proteinExistence type="inferred from homology"/>
<dbReference type="RefSeq" id="WP_016425405.1">
    <property type="nucleotide sequence ID" value="NZ_CABKRV010000001.1"/>
</dbReference>
<dbReference type="PANTHER" id="PTHR28259">
    <property type="entry name" value="FLUORIDE EXPORT PROTEIN 1-RELATED"/>
    <property type="match status" value="1"/>
</dbReference>
<evidence type="ECO:0000256" key="12">
    <source>
        <dbReference type="ARBA" id="ARBA00035585"/>
    </source>
</evidence>
<dbReference type="EMBL" id="UHEF01000001">
    <property type="protein sequence ID" value="SUM88312.1"/>
    <property type="molecule type" value="Genomic_DNA"/>
</dbReference>
<comment type="catalytic activity">
    <reaction evidence="12">
        <text>fluoride(in) = fluoride(out)</text>
        <dbReference type="Rhea" id="RHEA:76159"/>
        <dbReference type="ChEBI" id="CHEBI:17051"/>
    </reaction>
    <physiologicalReaction direction="left-to-right" evidence="12">
        <dbReference type="Rhea" id="RHEA:76160"/>
    </physiologicalReaction>
</comment>
<comment type="activity regulation">
    <text evidence="14">Na(+) is not transported, but it plays an essential structural role and its presence is essential for fluoride channel function.</text>
</comment>
<keyword evidence="7 14" id="KW-0915">Sodium</keyword>
<evidence type="ECO:0000256" key="4">
    <source>
        <dbReference type="ARBA" id="ARBA00022692"/>
    </source>
</evidence>
<organism evidence="17">
    <name type="scientific">Staphylococcus schleiferi</name>
    <dbReference type="NCBI Taxonomy" id="1295"/>
    <lineage>
        <taxon>Bacteria</taxon>
        <taxon>Bacillati</taxon>
        <taxon>Bacillota</taxon>
        <taxon>Bacilli</taxon>
        <taxon>Bacillales</taxon>
        <taxon>Staphylococcaceae</taxon>
        <taxon>Staphylococcus</taxon>
    </lineage>
</organism>
<comment type="subcellular location">
    <subcellularLocation>
        <location evidence="1 14">Cell membrane</location>
        <topology evidence="1 14">Multi-pass membrane protein</topology>
    </subcellularLocation>
</comment>
<feature type="binding site" evidence="14">
    <location>
        <position position="71"/>
    </location>
    <ligand>
        <name>Na(+)</name>
        <dbReference type="ChEBI" id="CHEBI:29101"/>
        <note>structural</note>
    </ligand>
</feature>
<evidence type="ECO:0000313" key="19">
    <source>
        <dbReference type="Proteomes" id="UP000572988"/>
    </source>
</evidence>
<reference evidence="15 18" key="3">
    <citation type="submission" date="2020-11" db="EMBL/GenBank/DDBJ databases">
        <authorList>
            <consortium name="Pathogen Informatics"/>
        </authorList>
    </citation>
    <scope>NUCLEOTIDE SEQUENCE [LARGE SCALE GENOMIC DNA]</scope>
    <source>
        <strain evidence="15 18">NCTC12218</strain>
    </source>
</reference>
<evidence type="ECO:0000313" key="17">
    <source>
        <dbReference type="EMBL" id="SUM88312.1"/>
    </source>
</evidence>
<gene>
    <name evidence="17" type="primary">crcB2</name>
    <name evidence="14" type="synonym">crcB</name>
    <name evidence="14" type="synonym">fluC</name>
    <name evidence="16" type="ORF">C1O36_10465</name>
    <name evidence="17" type="ORF">NCTC12218_01066</name>
</gene>
<dbReference type="AlphaFoldDB" id="A0A7Z7QPB9"/>
<evidence type="ECO:0000256" key="13">
    <source>
        <dbReference type="ARBA" id="ARBA00049940"/>
    </source>
</evidence>
<name>A0A7Z7QPB9_STASC</name>
<evidence type="ECO:0000256" key="7">
    <source>
        <dbReference type="ARBA" id="ARBA00023053"/>
    </source>
</evidence>
<keyword evidence="2 14" id="KW-0813">Transport</keyword>
<keyword evidence="6 14" id="KW-1133">Transmembrane helix</keyword>
<dbReference type="PANTHER" id="PTHR28259:SF16">
    <property type="entry name" value="FLUORIDE-SPECIFIC ION CHANNEL FLUC 2"/>
    <property type="match status" value="1"/>
</dbReference>
<evidence type="ECO:0000256" key="1">
    <source>
        <dbReference type="ARBA" id="ARBA00004651"/>
    </source>
</evidence>
<reference evidence="16 19" key="1">
    <citation type="submission" date="2018-01" db="EMBL/GenBank/DDBJ databases">
        <title>Complete genome sequence of Staphylococcus Scheliferi isolated from human.</title>
        <authorList>
            <person name="Abouelkhair M.A."/>
            <person name="Bemis D.A."/>
            <person name="Kania S.A."/>
        </authorList>
    </citation>
    <scope>NUCLEOTIDE SEQUENCE [LARGE SCALE GENOMIC DNA]</scope>
    <source>
        <strain evidence="16 19">ATCC 43808</strain>
    </source>
</reference>
<dbReference type="NCBIfam" id="NF010797">
    <property type="entry name" value="PRK14201.1"/>
    <property type="match status" value="1"/>
</dbReference>
<dbReference type="Pfam" id="PF02537">
    <property type="entry name" value="CRCB"/>
    <property type="match status" value="1"/>
</dbReference>
<reference evidence="17" key="2">
    <citation type="submission" date="2018-06" db="EMBL/GenBank/DDBJ databases">
        <authorList>
            <consortium name="Pathogen Informatics"/>
            <person name="Doyle S."/>
        </authorList>
    </citation>
    <scope>NUCLEOTIDE SEQUENCE [LARGE SCALE GENOMIC DNA]</scope>
    <source>
        <strain evidence="17">NCTC12218</strain>
    </source>
</reference>
<protein>
    <recommendedName>
        <fullName evidence="14">Fluoride-specific ion channel FluC</fullName>
    </recommendedName>
</protein>
<dbReference type="Proteomes" id="UP000264146">
    <property type="component" value="Chromosome"/>
</dbReference>
<sequence length="121" mass="13533">MKYIYIFIGGAIGALLRWQISFIPVDSQFPIGTFLANLIGAMGMGYFTRLSTKWFTQHPQVKQGITTGFLGALTTFSTFQFELVHLAEYGHLLILLSYALVSYCCGILCCFLGYRLGGFHK</sequence>
<dbReference type="EMBL" id="LR962863">
    <property type="protein sequence ID" value="CAD7359420.1"/>
    <property type="molecule type" value="Genomic_DNA"/>
</dbReference>
<evidence type="ECO:0000313" key="18">
    <source>
        <dbReference type="Proteomes" id="UP000264146"/>
    </source>
</evidence>
<evidence type="ECO:0000256" key="3">
    <source>
        <dbReference type="ARBA" id="ARBA00022475"/>
    </source>
</evidence>
<accession>A0A7Z7QPB9</accession>
<keyword evidence="3 14" id="KW-1003">Cell membrane</keyword>
<evidence type="ECO:0000256" key="5">
    <source>
        <dbReference type="ARBA" id="ARBA00022723"/>
    </source>
</evidence>
<feature type="transmembrane region" description="Helical" evidence="14">
    <location>
        <begin position="68"/>
        <end position="87"/>
    </location>
</feature>
<evidence type="ECO:0000313" key="16">
    <source>
        <dbReference type="EMBL" id="NHA34891.1"/>
    </source>
</evidence>
<keyword evidence="19" id="KW-1185">Reference proteome</keyword>
<feature type="transmembrane region" description="Helical" evidence="14">
    <location>
        <begin position="5"/>
        <end position="23"/>
    </location>
</feature>
<keyword evidence="8 14" id="KW-0406">Ion transport</keyword>
<feature type="transmembrane region" description="Helical" evidence="14">
    <location>
        <begin position="93"/>
        <end position="114"/>
    </location>
</feature>
<comment type="function">
    <text evidence="13 14">Fluoride-specific ion channel. Important for reducing fluoride concentration in the cell, thus reducing its toxicity.</text>
</comment>
<keyword evidence="9 14" id="KW-0472">Membrane</keyword>
<keyword evidence="5 14" id="KW-0479">Metal-binding</keyword>
<feature type="binding site" evidence="14">
    <location>
        <position position="74"/>
    </location>
    <ligand>
        <name>Na(+)</name>
        <dbReference type="ChEBI" id="CHEBI:29101"/>
        <note>structural</note>
    </ligand>
</feature>
<dbReference type="EMBL" id="POVK01000040">
    <property type="protein sequence ID" value="NHA34891.1"/>
    <property type="molecule type" value="Genomic_DNA"/>
</dbReference>
<feature type="transmembrane region" description="Helical" evidence="14">
    <location>
        <begin position="29"/>
        <end position="47"/>
    </location>
</feature>
<evidence type="ECO:0000313" key="15">
    <source>
        <dbReference type="EMBL" id="CAD7359420.1"/>
    </source>
</evidence>
<evidence type="ECO:0000256" key="14">
    <source>
        <dbReference type="HAMAP-Rule" id="MF_00454"/>
    </source>
</evidence>
<evidence type="ECO:0000256" key="6">
    <source>
        <dbReference type="ARBA" id="ARBA00022989"/>
    </source>
</evidence>
<dbReference type="NCBIfam" id="TIGR00494">
    <property type="entry name" value="crcB"/>
    <property type="match status" value="1"/>
</dbReference>
<keyword evidence="10 14" id="KW-0407">Ion channel</keyword>
<dbReference type="GO" id="GO:0140114">
    <property type="term" value="P:cellular detoxification of fluoride"/>
    <property type="evidence" value="ECO:0007669"/>
    <property type="project" value="UniProtKB-UniRule"/>
</dbReference>
<comment type="similarity">
    <text evidence="11 14">Belongs to the fluoride channel Fluc/FEX (TC 1.A.43) family.</text>
</comment>
<dbReference type="GO" id="GO:0062054">
    <property type="term" value="F:fluoride channel activity"/>
    <property type="evidence" value="ECO:0007669"/>
    <property type="project" value="UniProtKB-UniRule"/>
</dbReference>
<evidence type="ECO:0000256" key="8">
    <source>
        <dbReference type="ARBA" id="ARBA00023065"/>
    </source>
</evidence>
<evidence type="ECO:0000256" key="10">
    <source>
        <dbReference type="ARBA" id="ARBA00023303"/>
    </source>
</evidence>
<dbReference type="GO" id="GO:0005886">
    <property type="term" value="C:plasma membrane"/>
    <property type="evidence" value="ECO:0007669"/>
    <property type="project" value="UniProtKB-SubCell"/>
</dbReference>
<evidence type="ECO:0000256" key="9">
    <source>
        <dbReference type="ARBA" id="ARBA00023136"/>
    </source>
</evidence>
<dbReference type="Proteomes" id="UP000572988">
    <property type="component" value="Unassembled WGS sequence"/>
</dbReference>
<dbReference type="HAMAP" id="MF_00454">
    <property type="entry name" value="FluC"/>
    <property type="match status" value="1"/>
</dbReference>
<dbReference type="GO" id="GO:0046872">
    <property type="term" value="F:metal ion binding"/>
    <property type="evidence" value="ECO:0007669"/>
    <property type="project" value="UniProtKB-KW"/>
</dbReference>
<dbReference type="InterPro" id="IPR003691">
    <property type="entry name" value="FluC"/>
</dbReference>